<organism evidence="1 2">
    <name type="scientific">Acidithiobacillus thiooxidans</name>
    <name type="common">Thiobacillus thiooxidans</name>
    <dbReference type="NCBI Taxonomy" id="930"/>
    <lineage>
        <taxon>Bacteria</taxon>
        <taxon>Pseudomonadati</taxon>
        <taxon>Pseudomonadota</taxon>
        <taxon>Acidithiobacillia</taxon>
        <taxon>Acidithiobacillales</taxon>
        <taxon>Acidithiobacillaceae</taxon>
        <taxon>Acidithiobacillus</taxon>
    </lineage>
</organism>
<evidence type="ECO:0000313" key="2">
    <source>
        <dbReference type="Proteomes" id="UP000095008"/>
    </source>
</evidence>
<comment type="caution">
    <text evidence="1">The sequence shown here is derived from an EMBL/GenBank/DDBJ whole genome shotgun (WGS) entry which is preliminary data.</text>
</comment>
<keyword evidence="2" id="KW-1185">Reference proteome</keyword>
<dbReference type="RefSeq" id="WP_010642520.1">
    <property type="nucleotide sequence ID" value="NZ_JAAOMO010000058.1"/>
</dbReference>
<name>A0A1C2HYK0_ACITH</name>
<evidence type="ECO:0000313" key="1">
    <source>
        <dbReference type="EMBL" id="OCX68813.1"/>
    </source>
</evidence>
<sequence>MNQEAIDAEARKILQWSDEDFASGLITMLFLNVLEPKGIKELTVVVKDSVFTLGEGDPEKRLEKAKSALEAELNHRGNMR</sequence>
<protein>
    <submittedName>
        <fullName evidence="1">Uncharacterized protein</fullName>
    </submittedName>
</protein>
<dbReference type="Proteomes" id="UP000095008">
    <property type="component" value="Unassembled WGS sequence"/>
</dbReference>
<reference evidence="1" key="1">
    <citation type="journal article" date="2016" name="Int. J. Mol. Sci.">
        <title>Comparative genomics of the extreme acidophile Acidithiobacillus thiooxidans reveals intraspecific divergence and niche adaptation.</title>
        <authorList>
            <person name="Zhang X."/>
            <person name="Feng X."/>
            <person name="Tao J."/>
            <person name="Ma L."/>
            <person name="Xiao Y."/>
            <person name="Liang Y."/>
            <person name="Liu X."/>
            <person name="Yin H."/>
        </authorList>
    </citation>
    <scope>NUCLEOTIDE SEQUENCE [LARGE SCALE GENOMIC DNA]</scope>
    <source>
        <strain evidence="1">DXS-W</strain>
    </source>
</reference>
<dbReference type="EMBL" id="LWRY01000247">
    <property type="protein sequence ID" value="OCX68813.1"/>
    <property type="molecule type" value="Genomic_DNA"/>
</dbReference>
<gene>
    <name evidence="1" type="ORF">A6M23_16980</name>
</gene>
<accession>A0A1C2HYK0</accession>
<dbReference type="AlphaFoldDB" id="A0A1C2HYK0"/>
<proteinExistence type="predicted"/>